<evidence type="ECO:0000313" key="1">
    <source>
        <dbReference type="EMBL" id="MDV7137121.1"/>
    </source>
</evidence>
<dbReference type="RefSeq" id="WP_317714984.1">
    <property type="nucleotide sequence ID" value="NZ_JAWLUM010000009.1"/>
</dbReference>
<comment type="caution">
    <text evidence="1">The sequence shown here is derived from an EMBL/GenBank/DDBJ whole genome shotgun (WGS) entry which is preliminary data.</text>
</comment>
<organism evidence="1 2">
    <name type="scientific">Williamsia marianensis</name>
    <dbReference type="NCBI Taxonomy" id="85044"/>
    <lineage>
        <taxon>Bacteria</taxon>
        <taxon>Bacillati</taxon>
        <taxon>Actinomycetota</taxon>
        <taxon>Actinomycetes</taxon>
        <taxon>Mycobacteriales</taxon>
        <taxon>Nocardiaceae</taxon>
        <taxon>Williamsia</taxon>
    </lineage>
</organism>
<name>A0ABU4F298_WILMA</name>
<protein>
    <submittedName>
        <fullName evidence="1">Uncharacterized protein</fullName>
    </submittedName>
</protein>
<reference evidence="1 2" key="1">
    <citation type="submission" date="2023-10" db="EMBL/GenBank/DDBJ databases">
        <title>Development of a sustainable strategy for remediation of hydrocarbon-contaminated territories based on the waste exchange concept.</title>
        <authorList>
            <person name="Krivoruchko A."/>
        </authorList>
    </citation>
    <scope>NUCLEOTIDE SEQUENCE [LARGE SCALE GENOMIC DNA]</scope>
    <source>
        <strain evidence="1 2">IEGM 1236</strain>
    </source>
</reference>
<keyword evidence="2" id="KW-1185">Reference proteome</keyword>
<gene>
    <name evidence="1" type="ORF">R4198_25800</name>
</gene>
<sequence>MSTTSSHPISELQELQMVEENPNAATNYYAGPFCSCGDYSCPRMENTNAQCVNLDLGTTDYAGDRDLCDCGDHLCGGTKDRRTDCDHVQL</sequence>
<dbReference type="Proteomes" id="UP001185792">
    <property type="component" value="Unassembled WGS sequence"/>
</dbReference>
<evidence type="ECO:0000313" key="2">
    <source>
        <dbReference type="Proteomes" id="UP001185792"/>
    </source>
</evidence>
<accession>A0ABU4F298</accession>
<proteinExistence type="predicted"/>
<dbReference type="EMBL" id="JAWLUM010000009">
    <property type="protein sequence ID" value="MDV7137121.1"/>
    <property type="molecule type" value="Genomic_DNA"/>
</dbReference>